<dbReference type="Gene3D" id="2.40.30.10">
    <property type="entry name" value="Translation factors"/>
    <property type="match status" value="1"/>
</dbReference>
<keyword evidence="2" id="KW-1185">Reference proteome</keyword>
<dbReference type="EMBL" id="JAULJE010000004">
    <property type="protein sequence ID" value="KAK1343822.1"/>
    <property type="molecule type" value="Genomic_DNA"/>
</dbReference>
<dbReference type="Proteomes" id="UP001177744">
    <property type="component" value="Unassembled WGS sequence"/>
</dbReference>
<organism evidence="1 2">
    <name type="scientific">Cnephaeus nilssonii</name>
    <name type="common">Northern bat</name>
    <name type="synonym">Eptesicus nilssonii</name>
    <dbReference type="NCBI Taxonomy" id="3371016"/>
    <lineage>
        <taxon>Eukaryota</taxon>
        <taxon>Metazoa</taxon>
        <taxon>Chordata</taxon>
        <taxon>Craniata</taxon>
        <taxon>Vertebrata</taxon>
        <taxon>Euteleostomi</taxon>
        <taxon>Mammalia</taxon>
        <taxon>Eutheria</taxon>
        <taxon>Laurasiatheria</taxon>
        <taxon>Chiroptera</taxon>
        <taxon>Yangochiroptera</taxon>
        <taxon>Vespertilionidae</taxon>
        <taxon>Cnephaeus</taxon>
    </lineage>
</organism>
<evidence type="ECO:0000313" key="1">
    <source>
        <dbReference type="EMBL" id="KAK1343822.1"/>
    </source>
</evidence>
<name>A0AA40I679_CNENI</name>
<reference evidence="1" key="1">
    <citation type="submission" date="2023-06" db="EMBL/GenBank/DDBJ databases">
        <title>Reference genome for the Northern bat (Eptesicus nilssonii), a most northern bat species.</title>
        <authorList>
            <person name="Laine V.N."/>
            <person name="Pulliainen A.T."/>
            <person name="Lilley T.M."/>
        </authorList>
    </citation>
    <scope>NUCLEOTIDE SEQUENCE</scope>
    <source>
        <strain evidence="1">BLF_Eptnil</strain>
        <tissue evidence="1">Kidney</tissue>
    </source>
</reference>
<proteinExistence type="predicted"/>
<dbReference type="PANTHER" id="PTHR44830:SF1">
    <property type="entry name" value="TR-TYPE G DOMAIN-CONTAINING PROTEIN"/>
    <property type="match status" value="1"/>
</dbReference>
<dbReference type="AlphaFoldDB" id="A0AA40I679"/>
<accession>A0AA40I679</accession>
<dbReference type="PANTHER" id="PTHR44830">
    <property type="entry name" value="ELONGATION FACTOR 1 ALPHA"/>
    <property type="match status" value="1"/>
</dbReference>
<comment type="caution">
    <text evidence="1">The sequence shown here is derived from an EMBL/GenBank/DDBJ whole genome shotgun (WGS) entry which is preliminary data.</text>
</comment>
<protein>
    <submittedName>
        <fullName evidence="1">Uncharacterized protein</fullName>
    </submittedName>
</protein>
<sequence>MHHEALSEALPGDNEGFDIKNVSAKDVCHSNAVGDSKNDPPCSACVVECRPMNQEAMVQFQTYQRKLLTAQLR</sequence>
<evidence type="ECO:0000313" key="2">
    <source>
        <dbReference type="Proteomes" id="UP001177744"/>
    </source>
</evidence>
<gene>
    <name evidence="1" type="ORF">QTO34_014375</name>
</gene>